<protein>
    <submittedName>
        <fullName evidence="1">Uncharacterized protein</fullName>
    </submittedName>
</protein>
<name>A0ACC0KYD7_CHOFU</name>
<dbReference type="EMBL" id="CM046127">
    <property type="protein sequence ID" value="KAI8441502.1"/>
    <property type="molecule type" value="Genomic_DNA"/>
</dbReference>
<evidence type="ECO:0000313" key="1">
    <source>
        <dbReference type="EMBL" id="KAI8441502.1"/>
    </source>
</evidence>
<reference evidence="1 2" key="1">
    <citation type="journal article" date="2022" name="Genome Biol. Evol.">
        <title>The Spruce Budworm Genome: Reconstructing the Evolutionary History of Antifreeze Proteins.</title>
        <authorList>
            <person name="Beliveau C."/>
            <person name="Gagne P."/>
            <person name="Picq S."/>
            <person name="Vernygora O."/>
            <person name="Keeling C.I."/>
            <person name="Pinkney K."/>
            <person name="Doucet D."/>
            <person name="Wen F."/>
            <person name="Johnston J.S."/>
            <person name="Maaroufi H."/>
            <person name="Boyle B."/>
            <person name="Laroche J."/>
            <person name="Dewar K."/>
            <person name="Juretic N."/>
            <person name="Blackburn G."/>
            <person name="Nisole A."/>
            <person name="Brunet B."/>
            <person name="Brandao M."/>
            <person name="Lumley L."/>
            <person name="Duan J."/>
            <person name="Quan G."/>
            <person name="Lucarotti C.J."/>
            <person name="Roe A.D."/>
            <person name="Sperling F.A.H."/>
            <person name="Levesque R.C."/>
            <person name="Cusson M."/>
        </authorList>
    </citation>
    <scope>NUCLEOTIDE SEQUENCE [LARGE SCALE GENOMIC DNA]</scope>
    <source>
        <strain evidence="1">Glfc:IPQL:Cfum</strain>
    </source>
</reference>
<gene>
    <name evidence="1" type="ORF">MSG28_015091</name>
</gene>
<evidence type="ECO:0000313" key="2">
    <source>
        <dbReference type="Proteomes" id="UP001064048"/>
    </source>
</evidence>
<organism evidence="1 2">
    <name type="scientific">Choristoneura fumiferana</name>
    <name type="common">Spruce budworm moth</name>
    <name type="synonym">Archips fumiferana</name>
    <dbReference type="NCBI Taxonomy" id="7141"/>
    <lineage>
        <taxon>Eukaryota</taxon>
        <taxon>Metazoa</taxon>
        <taxon>Ecdysozoa</taxon>
        <taxon>Arthropoda</taxon>
        <taxon>Hexapoda</taxon>
        <taxon>Insecta</taxon>
        <taxon>Pterygota</taxon>
        <taxon>Neoptera</taxon>
        <taxon>Endopterygota</taxon>
        <taxon>Lepidoptera</taxon>
        <taxon>Glossata</taxon>
        <taxon>Ditrysia</taxon>
        <taxon>Tortricoidea</taxon>
        <taxon>Tortricidae</taxon>
        <taxon>Tortricinae</taxon>
        <taxon>Choristoneura</taxon>
    </lineage>
</organism>
<sequence length="206" mass="22812">MKRLKCLDGFRRAPAPASVDFRTRRLTNRTETISTCLVLLGHCPIPGLITSDNPAFLEGVRVYLRTLASTNGNIKRKPVFTLAKQIKASEGMSIQFYNLHWAYVSTEYCSSSQALSFWEEVCLFGVLGLLLYPWGWGSTRVRKLCGENSEPYLPGDCSIGWSLFVTATGVAQIFLASALSKSADRAANSDKVQFQMDEGKQLICLA</sequence>
<dbReference type="Proteomes" id="UP001064048">
    <property type="component" value="Chromosome 27"/>
</dbReference>
<accession>A0ACC0KYD7</accession>
<proteinExistence type="predicted"/>
<keyword evidence="2" id="KW-1185">Reference proteome</keyword>
<comment type="caution">
    <text evidence="1">The sequence shown here is derived from an EMBL/GenBank/DDBJ whole genome shotgun (WGS) entry which is preliminary data.</text>
</comment>